<dbReference type="EMBL" id="SODP01000001">
    <property type="protein sequence ID" value="TDW77926.1"/>
    <property type="molecule type" value="Genomic_DNA"/>
</dbReference>
<reference evidence="1 2" key="1">
    <citation type="submission" date="2019-03" db="EMBL/GenBank/DDBJ databases">
        <title>Genomic Encyclopedia of Type Strains, Phase III (KMG-III): the genomes of soil and plant-associated and newly described type strains.</title>
        <authorList>
            <person name="Whitman W."/>
        </authorList>
    </citation>
    <scope>NUCLEOTIDE SEQUENCE [LARGE SCALE GENOMIC DNA]</scope>
    <source>
        <strain evidence="1 2">VKM Ac-2573</strain>
    </source>
</reference>
<evidence type="ECO:0000313" key="1">
    <source>
        <dbReference type="EMBL" id="TDW77926.1"/>
    </source>
</evidence>
<dbReference type="Proteomes" id="UP000295146">
    <property type="component" value="Unassembled WGS sequence"/>
</dbReference>
<dbReference type="InterPro" id="IPR009959">
    <property type="entry name" value="Cyclase_SnoaL-like"/>
</dbReference>
<dbReference type="SUPFAM" id="SSF54427">
    <property type="entry name" value="NTF2-like"/>
    <property type="match status" value="1"/>
</dbReference>
<comment type="caution">
    <text evidence="1">The sequence shown here is derived from an EMBL/GenBank/DDBJ whole genome shotgun (WGS) entry which is preliminary data.</text>
</comment>
<accession>A0A4R8CP48</accession>
<dbReference type="InterPro" id="IPR032710">
    <property type="entry name" value="NTF2-like_dom_sf"/>
</dbReference>
<organism evidence="1 2">
    <name type="scientific">Kribbella pratensis</name>
    <dbReference type="NCBI Taxonomy" id="2512112"/>
    <lineage>
        <taxon>Bacteria</taxon>
        <taxon>Bacillati</taxon>
        <taxon>Actinomycetota</taxon>
        <taxon>Actinomycetes</taxon>
        <taxon>Propionibacteriales</taxon>
        <taxon>Kribbellaceae</taxon>
        <taxon>Kribbella</taxon>
    </lineage>
</organism>
<name>A0A4R8CP48_9ACTN</name>
<evidence type="ECO:0000313" key="2">
    <source>
        <dbReference type="Proteomes" id="UP000295146"/>
    </source>
</evidence>
<dbReference type="Pfam" id="PF07366">
    <property type="entry name" value="SnoaL"/>
    <property type="match status" value="1"/>
</dbReference>
<sequence>MADMHGAKELVRAFLLQVRSGAHPEYADRFLAARVLAHQVQAENPVIVERSPHDYAEHVRQMTDLYGDFTIEIEELIAEGDRVYARWSQHGRHDGTVDGRPPTGAPLTQLTSAVYRVADDRITEYWIQIDRAGLDAQLHSGGADDNQP</sequence>
<protein>
    <submittedName>
        <fullName evidence="1">SnoaL-like polyketide cyclase</fullName>
    </submittedName>
</protein>
<dbReference type="OrthoDB" id="3624661at2"/>
<dbReference type="Gene3D" id="3.10.450.50">
    <property type="match status" value="1"/>
</dbReference>
<dbReference type="PANTHER" id="PTHR38436">
    <property type="entry name" value="POLYKETIDE CYCLASE SNOAL-LIKE DOMAIN"/>
    <property type="match status" value="1"/>
</dbReference>
<gene>
    <name evidence="1" type="ORF">EV653_3107</name>
</gene>
<proteinExistence type="predicted"/>
<dbReference type="GO" id="GO:0030638">
    <property type="term" value="P:polyketide metabolic process"/>
    <property type="evidence" value="ECO:0007669"/>
    <property type="project" value="InterPro"/>
</dbReference>
<dbReference type="PANTHER" id="PTHR38436:SF1">
    <property type="entry name" value="ESTER CYCLASE"/>
    <property type="match status" value="1"/>
</dbReference>
<dbReference type="RefSeq" id="WP_134103315.1">
    <property type="nucleotide sequence ID" value="NZ_SODP01000001.1"/>
</dbReference>
<keyword evidence="2" id="KW-1185">Reference proteome</keyword>
<dbReference type="AlphaFoldDB" id="A0A4R8CP48"/>